<evidence type="ECO:0000313" key="1">
    <source>
        <dbReference type="EMBL" id="SVC32384.1"/>
    </source>
</evidence>
<dbReference type="AlphaFoldDB" id="A0A382L631"/>
<accession>A0A382L631</accession>
<name>A0A382L631_9ZZZZ</name>
<sequence>MQVEVTGELDELMENDDWALIFGSDGKIKGIFIPQGSDDAEVPIAISNLLEAAGIDLLDEEQPVYH</sequence>
<dbReference type="EMBL" id="UINC01085133">
    <property type="protein sequence ID" value="SVC32384.1"/>
    <property type="molecule type" value="Genomic_DNA"/>
</dbReference>
<organism evidence="1">
    <name type="scientific">marine metagenome</name>
    <dbReference type="NCBI Taxonomy" id="408172"/>
    <lineage>
        <taxon>unclassified sequences</taxon>
        <taxon>metagenomes</taxon>
        <taxon>ecological metagenomes</taxon>
    </lineage>
</organism>
<protein>
    <submittedName>
        <fullName evidence="1">Uncharacterized protein</fullName>
    </submittedName>
</protein>
<proteinExistence type="predicted"/>
<reference evidence="1" key="1">
    <citation type="submission" date="2018-05" db="EMBL/GenBank/DDBJ databases">
        <authorList>
            <person name="Lanie J.A."/>
            <person name="Ng W.-L."/>
            <person name="Kazmierczak K.M."/>
            <person name="Andrzejewski T.M."/>
            <person name="Davidsen T.M."/>
            <person name="Wayne K.J."/>
            <person name="Tettelin H."/>
            <person name="Glass J.I."/>
            <person name="Rusch D."/>
            <person name="Podicherti R."/>
            <person name="Tsui H.-C.T."/>
            <person name="Winkler M.E."/>
        </authorList>
    </citation>
    <scope>NUCLEOTIDE SEQUENCE</scope>
</reference>
<gene>
    <name evidence="1" type="ORF">METZ01_LOCUS285238</name>
</gene>